<evidence type="ECO:0000256" key="9">
    <source>
        <dbReference type="SAM" id="SignalP"/>
    </source>
</evidence>
<dbReference type="PRINTS" id="PR00735">
    <property type="entry name" value="GLHYDRLASE8"/>
</dbReference>
<keyword evidence="7" id="KW-0624">Polysaccharide degradation</keyword>
<dbReference type="Gene3D" id="1.50.10.10">
    <property type="match status" value="1"/>
</dbReference>
<organism evidence="10 11">
    <name type="scientific">Methylobacterium oryzae</name>
    <dbReference type="NCBI Taxonomy" id="334852"/>
    <lineage>
        <taxon>Bacteria</taxon>
        <taxon>Pseudomonadati</taxon>
        <taxon>Pseudomonadota</taxon>
        <taxon>Alphaproteobacteria</taxon>
        <taxon>Hyphomicrobiales</taxon>
        <taxon>Methylobacteriaceae</taxon>
        <taxon>Methylobacterium</taxon>
    </lineage>
</organism>
<keyword evidence="11" id="KW-1185">Reference proteome</keyword>
<dbReference type="InterPro" id="IPR012341">
    <property type="entry name" value="6hp_glycosidase-like_sf"/>
</dbReference>
<evidence type="ECO:0000256" key="3">
    <source>
        <dbReference type="ARBA" id="ARBA00012601"/>
    </source>
</evidence>
<dbReference type="RefSeq" id="WP_331304490.1">
    <property type="nucleotide sequence ID" value="NZ_MLCA01000016.1"/>
</dbReference>
<comment type="similarity">
    <text evidence="2">Belongs to the glycosyl hydrolase 8 (cellulase D) family.</text>
</comment>
<keyword evidence="5" id="KW-0136">Cellulose degradation</keyword>
<accession>A0ABU7TY73</accession>
<feature type="chain" id="PRO_5045137327" description="cellulase" evidence="9">
    <location>
        <begin position="24"/>
        <end position="384"/>
    </location>
</feature>
<evidence type="ECO:0000256" key="7">
    <source>
        <dbReference type="ARBA" id="ARBA00023326"/>
    </source>
</evidence>
<evidence type="ECO:0000313" key="10">
    <source>
        <dbReference type="EMBL" id="MEE7494523.1"/>
    </source>
</evidence>
<proteinExistence type="inferred from homology"/>
<comment type="caution">
    <text evidence="10">The sequence shown here is derived from an EMBL/GenBank/DDBJ whole genome shotgun (WGS) entry which is preliminary data.</text>
</comment>
<evidence type="ECO:0000313" key="11">
    <source>
        <dbReference type="Proteomes" id="UP001355206"/>
    </source>
</evidence>
<reference evidence="10 11" key="1">
    <citation type="journal article" date="2012" name="Genet. Mol. Biol.">
        <title>Analysis of 16S rRNA and mxaF genes revealing insights into Methylobacterium niche-specific plant association.</title>
        <authorList>
            <person name="Dourado M.N."/>
            <person name="Andreote F.D."/>
            <person name="Dini-Andreote F."/>
            <person name="Conti R."/>
            <person name="Araujo J.M."/>
            <person name="Araujo W.L."/>
        </authorList>
    </citation>
    <scope>NUCLEOTIDE SEQUENCE [LARGE SCALE GENOMIC DNA]</scope>
    <source>
        <strain evidence="10 11">TC3-10</strain>
    </source>
</reference>
<keyword evidence="7" id="KW-0119">Carbohydrate metabolism</keyword>
<keyword evidence="9" id="KW-0732">Signal</keyword>
<comment type="catalytic activity">
    <reaction evidence="1">
        <text>Endohydrolysis of (1-&gt;4)-beta-D-glucosidic linkages in cellulose, lichenin and cereal beta-D-glucans.</text>
        <dbReference type="EC" id="3.2.1.4"/>
    </reaction>
</comment>
<evidence type="ECO:0000256" key="6">
    <source>
        <dbReference type="ARBA" id="ARBA00023295"/>
    </source>
</evidence>
<dbReference type="EC" id="3.2.1.4" evidence="3"/>
<protein>
    <recommendedName>
        <fullName evidence="3">cellulase</fullName>
        <ecNumber evidence="3">3.2.1.4</ecNumber>
    </recommendedName>
</protein>
<dbReference type="Proteomes" id="UP001355206">
    <property type="component" value="Unassembled WGS sequence"/>
</dbReference>
<sequence length="384" mass="41737">MSRRDRAPLAAALLVATMLPAAAASTQDELAVPPSTAQPGTQPAQTAQAASAGLVGKLGNDAAWRAYRSRFITDQGRVVDTANGQISHSEGQGYGMLLAVAAGDRISFERIWGWTRANLMVRGDELLAWRWSPDKRPAVSDMNNATDGDILVAWALTEAAEAWNEPSYRTAARRIAIEFGRKTILFRDPHGALLLPAVSGFSARERPDGPLVNLSYWIFPAFPRLALVAPEYDWAALTRSGLALLRQSRFGPSNLPTEWISAKDAPRPATGFPPLFSYNAIRIPLYLVWAGLVRPDDLAPFQALWSGSDRERLPIVDTGDGRKVEWLTEAGYMGLSALVACALDGTPFPEDARGDIGNQNYYPATLSLLALTAARMRYPSCLKS</sequence>
<dbReference type="InterPro" id="IPR008928">
    <property type="entry name" value="6-hairpin_glycosidase_sf"/>
</dbReference>
<keyword evidence="6" id="KW-0326">Glycosidase</keyword>
<dbReference type="Pfam" id="PF01270">
    <property type="entry name" value="Glyco_hydro_8"/>
    <property type="match status" value="1"/>
</dbReference>
<feature type="region of interest" description="Disordered" evidence="8">
    <location>
        <begin position="27"/>
        <end position="49"/>
    </location>
</feature>
<evidence type="ECO:0000256" key="1">
    <source>
        <dbReference type="ARBA" id="ARBA00000966"/>
    </source>
</evidence>
<dbReference type="InterPro" id="IPR002037">
    <property type="entry name" value="Glyco_hydro_8"/>
</dbReference>
<evidence type="ECO:0000256" key="5">
    <source>
        <dbReference type="ARBA" id="ARBA00023001"/>
    </source>
</evidence>
<feature type="compositionally biased region" description="Low complexity" evidence="8">
    <location>
        <begin position="33"/>
        <end position="49"/>
    </location>
</feature>
<keyword evidence="4" id="KW-0378">Hydrolase</keyword>
<name>A0ABU7TY73_9HYPH</name>
<dbReference type="EMBL" id="MLCA01000016">
    <property type="protein sequence ID" value="MEE7494523.1"/>
    <property type="molecule type" value="Genomic_DNA"/>
</dbReference>
<evidence type="ECO:0000256" key="4">
    <source>
        <dbReference type="ARBA" id="ARBA00022801"/>
    </source>
</evidence>
<dbReference type="SUPFAM" id="SSF48208">
    <property type="entry name" value="Six-hairpin glycosidases"/>
    <property type="match status" value="1"/>
</dbReference>
<evidence type="ECO:0000256" key="8">
    <source>
        <dbReference type="SAM" id="MobiDB-lite"/>
    </source>
</evidence>
<feature type="signal peptide" evidence="9">
    <location>
        <begin position="1"/>
        <end position="23"/>
    </location>
</feature>
<gene>
    <name evidence="10" type="ORF">MOTC310_30525</name>
</gene>
<evidence type="ECO:0000256" key="2">
    <source>
        <dbReference type="ARBA" id="ARBA00009209"/>
    </source>
</evidence>